<organism evidence="2 3">
    <name type="scientific">Romanomermis culicivorax</name>
    <name type="common">Nematode worm</name>
    <dbReference type="NCBI Taxonomy" id="13658"/>
    <lineage>
        <taxon>Eukaryota</taxon>
        <taxon>Metazoa</taxon>
        <taxon>Ecdysozoa</taxon>
        <taxon>Nematoda</taxon>
        <taxon>Enoplea</taxon>
        <taxon>Dorylaimia</taxon>
        <taxon>Mermithida</taxon>
        <taxon>Mermithoidea</taxon>
        <taxon>Mermithidae</taxon>
        <taxon>Romanomermis</taxon>
    </lineage>
</organism>
<feature type="region of interest" description="Disordered" evidence="1">
    <location>
        <begin position="97"/>
        <end position="148"/>
    </location>
</feature>
<evidence type="ECO:0000313" key="2">
    <source>
        <dbReference type="Proteomes" id="UP000887565"/>
    </source>
</evidence>
<dbReference type="AlphaFoldDB" id="A0A915KXM7"/>
<dbReference type="Proteomes" id="UP000887565">
    <property type="component" value="Unplaced"/>
</dbReference>
<sequence length="167" mass="18317">MLTDYNGDDNPKFKALEEYDSNLVVAIQIMADEEAEEAACCGYTRRQQEIEAALGNAPSLPTEQPKSQLDKFLETVTSQPSSREYILGTELTSQNVYGAVPNTTSGETTKKPITSTQPKPENAHEMEEAEKPTVVTVEETPPPPQTTTVVKECEESDYVAEIGDEIS</sequence>
<feature type="compositionally biased region" description="Polar residues" evidence="1">
    <location>
        <begin position="97"/>
        <end position="119"/>
    </location>
</feature>
<keyword evidence="2" id="KW-1185">Reference proteome</keyword>
<evidence type="ECO:0000256" key="1">
    <source>
        <dbReference type="SAM" id="MobiDB-lite"/>
    </source>
</evidence>
<proteinExistence type="predicted"/>
<protein>
    <submittedName>
        <fullName evidence="3">Uncharacterized protein</fullName>
    </submittedName>
</protein>
<name>A0A915KXM7_ROMCU</name>
<reference evidence="3" key="1">
    <citation type="submission" date="2022-11" db="UniProtKB">
        <authorList>
            <consortium name="WormBaseParasite"/>
        </authorList>
    </citation>
    <scope>IDENTIFICATION</scope>
</reference>
<dbReference type="WBParaSite" id="nRc.2.0.1.t43561-RA">
    <property type="protein sequence ID" value="nRc.2.0.1.t43561-RA"/>
    <property type="gene ID" value="nRc.2.0.1.g43561"/>
</dbReference>
<evidence type="ECO:0000313" key="3">
    <source>
        <dbReference type="WBParaSite" id="nRc.2.0.1.t43561-RA"/>
    </source>
</evidence>
<feature type="compositionally biased region" description="Basic and acidic residues" evidence="1">
    <location>
        <begin position="121"/>
        <end position="131"/>
    </location>
</feature>
<accession>A0A915KXM7</accession>